<feature type="disulfide bond" evidence="2">
    <location>
        <begin position="6"/>
        <end position="34"/>
    </location>
</feature>
<feature type="disulfide bond" evidence="2">
    <location>
        <begin position="10"/>
        <end position="30"/>
    </location>
</feature>
<accession>A0A1S4NYD1</accession>
<proteinExistence type="evidence at protein level"/>
<organism evidence="1">
    <name type="scientific">Nigella sativa</name>
    <name type="common">Black cumin</name>
    <dbReference type="NCBI Taxonomy" id="555479"/>
    <lineage>
        <taxon>Eukaryota</taxon>
        <taxon>Viridiplantae</taxon>
        <taxon>Streptophyta</taxon>
        <taxon>Embryophyta</taxon>
        <taxon>Tracheophyta</taxon>
        <taxon>Spermatophyta</taxon>
        <taxon>Magnoliopsida</taxon>
        <taxon>Ranunculales</taxon>
        <taxon>Ranunculaceae</taxon>
        <taxon>Ranunculoideae</taxon>
        <taxon>Nigelleae</taxon>
        <taxon>Nigella</taxon>
    </lineage>
</organism>
<dbReference type="PDB" id="2NB2">
    <property type="method" value="NMR"/>
    <property type="chains" value="A=1-38"/>
</dbReference>
<evidence type="ECO:0007829" key="2">
    <source>
        <dbReference type="PDB" id="2NB2"/>
    </source>
</evidence>
<sequence>DRYQDCLSECNSRCTYIPDYAGMRACIGLCAPACLTSR</sequence>
<evidence type="ECO:0000313" key="1">
    <source>
        <dbReference type="PDB" id="2NB2"/>
    </source>
</evidence>
<dbReference type="AlphaFoldDB" id="A0A1S4NYD1"/>
<keyword evidence="1 2" id="KW-0002">3D-structure</keyword>
<name>A0A1S4NYD1_NIGSA</name>
<protein>
    <submittedName>
        <fullName evidence="1">Nigellin-1.1</fullName>
    </submittedName>
</protein>
<reference evidence="1 2" key="1">
    <citation type="submission" date="2016-01" db="PDB data bank">
        <title>A novel type of hairpin-like defense peptides from blackseed (Nigella sativa L.) contains three disulfide bridges.</title>
        <authorList>
            <person name="Rogozhin E.A."/>
            <person name="Kozlov S.A."/>
            <person name="Andreev Y.A."/>
            <person name="Ryazantsev Y.U."/>
            <person name="Grishin E.V."/>
            <person name="Bozin T.N."/>
            <person name="Bocharov E.V."/>
        </authorList>
    </citation>
    <scope>STRUCTURE BY NMR</scope>
    <scope>DISULFIDE BONDS</scope>
</reference>
<dbReference type="SMR" id="A0A1S4NYD1"/>
<dbReference type="PDBsum" id="2NB2"/>
<dbReference type="BMRB" id="A0A1S4NYD1"/>
<feature type="disulfide bond" evidence="2">
    <location>
        <begin position="14"/>
        <end position="26"/>
    </location>
</feature>